<accession>D2NU09</accession>
<feature type="transmembrane region" description="Helical" evidence="1">
    <location>
        <begin position="470"/>
        <end position="493"/>
    </location>
</feature>
<sequence length="744" mass="79577">MHKTNGSRAPPTRGGGAREIRALVDQTQTVLLNRQKELHVAFSLTQLVGQNAQSLLRLHTRQGTAQTPHNLDLIRGEQVLLTASTRSININRREDTLIRQLTGQTQLHVTGALELFEDHFVHLRAGLNQGGSQNGQRAALFNVAGRTEELLRRVQRGRIHTTGQDTTGCGSRQVVCTAQAGHGVQQHDHIVAELHHTLRTLNSQLSHSGVILSRAVEGRGNNLALNGALHIGHFFRTLIHQDHHQVHVRVVHGNRVRNGLQHEGLTRLRRGHNQTTLALTNRGHQVHHAGAQLLRGGLQAQTLLGVQRSQLREDAAVRCFLNALTVNRLNLNQCVETLAAVRLTLTRHTNRAEHVVTLTQVVLLHLSQGDVHVVGAGQVAGGTHESVVIENVQNTRNRCQHIVFAQARLVLLAAASLLLSTLSLTVTLGTALSTLGALGTLCTLSSLTLGTFTTLSAALCTLSLTVTLSAALGTLTILIAATLTSAGTLRALLTVGGTKSHIQGSVQAVQARGAVSGSSLQLSRVTGQVNLLRTLANTLSGQLSAHIQRRKLSGILVLTGAAGTLLRLLVHLSRCVLTLSGTASARTLLSGSLVTRGAGTLLRLFSLLNALSGGFSSLSVFGFLSLRLGVLLGASTAGTARLRLFSLLSIGSLGKLSSSLSGRFGLRCLRLGRSRSGYGATTLMLLKSLNQLGLLQLQVAADTKLLGEDTQLRDLQVCKFRCGSCRTVLIGDNNILCQLQFLWL</sequence>
<feature type="transmembrane region" description="Helical" evidence="1">
    <location>
        <begin position="444"/>
        <end position="464"/>
    </location>
</feature>
<keyword evidence="1" id="KW-1133">Transmembrane helix</keyword>
<feature type="transmembrane region" description="Helical" evidence="1">
    <location>
        <begin position="409"/>
        <end position="432"/>
    </location>
</feature>
<evidence type="ECO:0000313" key="3">
    <source>
        <dbReference type="Proteomes" id="UP000001883"/>
    </source>
</evidence>
<dbReference type="KEGG" id="rmu:RMDY18_13030"/>
<feature type="transmembrane region" description="Helical" evidence="1">
    <location>
        <begin position="601"/>
        <end position="624"/>
    </location>
</feature>
<evidence type="ECO:0000313" key="2">
    <source>
        <dbReference type="EMBL" id="BAI65135.1"/>
    </source>
</evidence>
<proteinExistence type="predicted"/>
<organism evidence="2 3">
    <name type="scientific">Rothia mucilaginosa (strain DY-18)</name>
    <name type="common">Stomatococcus mucilaginosus</name>
    <dbReference type="NCBI Taxonomy" id="680646"/>
    <lineage>
        <taxon>Bacteria</taxon>
        <taxon>Bacillati</taxon>
        <taxon>Actinomycetota</taxon>
        <taxon>Actinomycetes</taxon>
        <taxon>Micrococcales</taxon>
        <taxon>Micrococcaceae</taxon>
        <taxon>Rothia</taxon>
    </lineage>
</organism>
<reference evidence="2 3" key="2">
    <citation type="journal article" date="2010" name="J Osaka Dent Univ">
        <title>Isolation and identification of Rothia mucilaginosa from persistent apical periodontitis lesions.</title>
        <authorList>
            <person name="Yamane K."/>
            <person name="Yoshida M."/>
            <person name="Fujihira T."/>
            <person name="Baba T."/>
            <person name="Tsuji N."/>
            <person name="Hayashi H."/>
            <person name="Sugimori C."/>
            <person name="Yamanaka T."/>
            <person name="Mashimo C."/>
            <person name="Nambu T."/>
            <person name="Kawai H."/>
            <person name="Fukushima H."/>
        </authorList>
    </citation>
    <scope>NUCLEOTIDE SEQUENCE [LARGE SCALE GENOMIC DNA]</scope>
    <source>
        <strain evidence="2 3">DY-18</strain>
    </source>
</reference>
<keyword evidence="1" id="KW-0472">Membrane</keyword>
<keyword evidence="1" id="KW-0812">Transmembrane</keyword>
<protein>
    <submittedName>
        <fullName evidence="2">Uncharacterized protein</fullName>
    </submittedName>
</protein>
<reference evidence="2 3" key="3">
    <citation type="journal article" date="2010" name="Sequencing">
        <title>Complete Genome Sequence of Rothia mucilaginosa DY-18: A Clinical Isolate with Dense Meshwork-Like Structures from a Persistent Apical Periodontitis Lesion.</title>
        <authorList>
            <person name="Yamane K."/>
            <person name="Nambu T."/>
            <person name="Yamanaka T."/>
            <person name="Mashimo C."/>
            <person name="Sugimori C."/>
            <person name="Leung K.-P."/>
            <person name="Fukushima H."/>
        </authorList>
    </citation>
    <scope>NUCLEOTIDE SEQUENCE [LARGE SCALE GENOMIC DNA]</scope>
    <source>
        <strain evidence="2 3">DY-18</strain>
    </source>
</reference>
<dbReference type="EMBL" id="AP011540">
    <property type="protein sequence ID" value="BAI65135.1"/>
    <property type="molecule type" value="Genomic_DNA"/>
</dbReference>
<dbReference type="Proteomes" id="UP000001883">
    <property type="component" value="Chromosome"/>
</dbReference>
<name>D2NU09_ROTMD</name>
<gene>
    <name evidence="2" type="ordered locus">RMDY18_13030</name>
</gene>
<keyword evidence="3" id="KW-1185">Reference proteome</keyword>
<reference evidence="3" key="1">
    <citation type="submission" date="2009-07" db="EMBL/GenBank/DDBJ databases">
        <title>Complete genome sequence of Rothia mucilaginosa DJ.</title>
        <authorList>
            <person name="Yamane K."/>
            <person name="Nambu T."/>
            <person name="Mashimo C."/>
            <person name="Sugimori C."/>
            <person name="Yamanaka T."/>
            <person name="Leung K."/>
            <person name="Fukushima H."/>
        </authorList>
    </citation>
    <scope>NUCLEOTIDE SEQUENCE [LARGE SCALE GENOMIC DNA]</scope>
    <source>
        <strain evidence="3">DY-18</strain>
    </source>
</reference>
<dbReference type="eggNOG" id="ENOG502ZBEI">
    <property type="taxonomic scope" value="Bacteria"/>
</dbReference>
<evidence type="ECO:0000256" key="1">
    <source>
        <dbReference type="SAM" id="Phobius"/>
    </source>
</evidence>
<dbReference type="AlphaFoldDB" id="D2NU09"/>
<dbReference type="HOGENOM" id="CLU_373339_0_0_11"/>